<keyword evidence="5 9" id="KW-0694">RNA-binding</keyword>
<dbReference type="GO" id="GO:0030942">
    <property type="term" value="F:endoplasmic reticulum signal peptide binding"/>
    <property type="evidence" value="ECO:0007669"/>
    <property type="project" value="UniProtKB-UniRule"/>
</dbReference>
<protein>
    <recommendedName>
        <fullName evidence="3 9">Signal recognition particle 14 kDa protein</fullName>
        <shortName evidence="9">SRP14</shortName>
    </recommendedName>
</protein>
<proteinExistence type="inferred from homology"/>
<evidence type="ECO:0000256" key="9">
    <source>
        <dbReference type="RuleBase" id="RU368100"/>
    </source>
</evidence>
<reference evidence="11 12" key="1">
    <citation type="journal article" date="2018" name="Nat. Ecol. Evol.">
        <title>Shark genomes provide insights into elasmobranch evolution and the origin of vertebrates.</title>
        <authorList>
            <person name="Hara Y"/>
            <person name="Yamaguchi K"/>
            <person name="Onimaru K"/>
            <person name="Kadota M"/>
            <person name="Koyanagi M"/>
            <person name="Keeley SD"/>
            <person name="Tatsumi K"/>
            <person name="Tanaka K"/>
            <person name="Motone F"/>
            <person name="Kageyama Y"/>
            <person name="Nozu R"/>
            <person name="Adachi N"/>
            <person name="Nishimura O"/>
            <person name="Nakagawa R"/>
            <person name="Tanegashima C"/>
            <person name="Kiyatake I"/>
            <person name="Matsumoto R"/>
            <person name="Murakumo K"/>
            <person name="Nishida K"/>
            <person name="Terakita A"/>
            <person name="Kuratani S"/>
            <person name="Sato K"/>
            <person name="Hyodo S Kuraku.S."/>
        </authorList>
    </citation>
    <scope>NUCLEOTIDE SEQUENCE [LARGE SCALE GENOMIC DNA]</scope>
</reference>
<keyword evidence="12" id="KW-1185">Reference proteome</keyword>
<dbReference type="OrthoDB" id="19209at2759"/>
<evidence type="ECO:0000256" key="2">
    <source>
        <dbReference type="ARBA" id="ARBA00010349"/>
    </source>
</evidence>
<feature type="non-terminal residue" evidence="11">
    <location>
        <position position="1"/>
    </location>
</feature>
<comment type="caution">
    <text evidence="11">The sequence shown here is derived from an EMBL/GenBank/DDBJ whole genome shotgun (WGS) entry which is preliminary data.</text>
</comment>
<evidence type="ECO:0000256" key="3">
    <source>
        <dbReference type="ARBA" id="ARBA00017926"/>
    </source>
</evidence>
<keyword evidence="7 9" id="KW-0687">Ribonucleoprotein</keyword>
<comment type="similarity">
    <text evidence="2 9">Belongs to the SRP14 family.</text>
</comment>
<dbReference type="PANTHER" id="PTHR12013">
    <property type="entry name" value="SIGNAL RECOGNITION PARTICLE 14 KD PROTEIN"/>
    <property type="match status" value="1"/>
</dbReference>
<dbReference type="STRING" id="75743.A0A401PXE3"/>
<evidence type="ECO:0000256" key="6">
    <source>
        <dbReference type="ARBA" id="ARBA00023135"/>
    </source>
</evidence>
<evidence type="ECO:0000313" key="11">
    <source>
        <dbReference type="EMBL" id="GCB77713.1"/>
    </source>
</evidence>
<dbReference type="Proteomes" id="UP000288216">
    <property type="component" value="Unassembled WGS sequence"/>
</dbReference>
<dbReference type="GO" id="GO:0008312">
    <property type="term" value="F:7S RNA binding"/>
    <property type="evidence" value="ECO:0007669"/>
    <property type="project" value="UniProtKB-UniRule"/>
</dbReference>
<evidence type="ECO:0000256" key="4">
    <source>
        <dbReference type="ARBA" id="ARBA00022490"/>
    </source>
</evidence>
<comment type="subcellular location">
    <subcellularLocation>
        <location evidence="1 9">Cytoplasm</location>
    </subcellularLocation>
</comment>
<evidence type="ECO:0000256" key="8">
    <source>
        <dbReference type="ARBA" id="ARBA00045462"/>
    </source>
</evidence>
<sequence length="142" mass="15824">NALTMKKYDGQTKPVPQKGNPDTFDPADNKCLLRTTDGKTICTVMSSKEMIKFQMVYSNLLRAHMDGLKKKGKKGESEKSKGMQWLHCWHSDGGCSVPSVATFLRDPGALYNPGCYNKLRCALMFTNVTKPFAEWIAEGNTP</sequence>
<feature type="region of interest" description="Disordered" evidence="10">
    <location>
        <begin position="1"/>
        <end position="26"/>
    </location>
</feature>
<evidence type="ECO:0000256" key="10">
    <source>
        <dbReference type="SAM" id="MobiDB-lite"/>
    </source>
</evidence>
<comment type="function">
    <text evidence="8 9">Component of the signal recognition particle (SRP) complex, a ribonucleoprotein complex that mediates the cotranslational targeting of secretory and membrane proteins to the endoplasmic reticulum (ER). SRP9 together with SRP14 and the Alu portion of the SRP RNA, constitutes the elongation arrest domain of SRP. The complex of SRP9 and SRP14 is required for SRP RNA binding.</text>
</comment>
<gene>
    <name evidence="11" type="ORF">scyTo_0019314</name>
</gene>
<dbReference type="Pfam" id="PF02290">
    <property type="entry name" value="SRP14"/>
    <property type="match status" value="1"/>
</dbReference>
<comment type="subunit">
    <text evidence="9">Heterodimer with SRP9; binds RNA as heterodimer. Component of a signal recognition particle (SRP) complex that consists of a 7SL RNA molecule of 300 nucleotides and six protein subunits: SRP72, SRP68, SRP54, SRP19, SRP14 and SRP9.</text>
</comment>
<dbReference type="InterPro" id="IPR009018">
    <property type="entry name" value="Signal_recog_particle_SRP9/14"/>
</dbReference>
<evidence type="ECO:0000256" key="1">
    <source>
        <dbReference type="ARBA" id="ARBA00004496"/>
    </source>
</evidence>
<keyword evidence="4 9" id="KW-0963">Cytoplasm</keyword>
<feature type="compositionally biased region" description="Basic and acidic residues" evidence="10">
    <location>
        <begin position="1"/>
        <end position="10"/>
    </location>
</feature>
<keyword evidence="6 9" id="KW-0733">Signal recognition particle</keyword>
<dbReference type="SUPFAM" id="SSF54762">
    <property type="entry name" value="Signal recognition particle alu RNA binding heterodimer, SRP9/14"/>
    <property type="match status" value="1"/>
</dbReference>
<dbReference type="GO" id="GO:0006614">
    <property type="term" value="P:SRP-dependent cotranslational protein targeting to membrane"/>
    <property type="evidence" value="ECO:0007669"/>
    <property type="project" value="UniProtKB-UniRule"/>
</dbReference>
<evidence type="ECO:0000256" key="7">
    <source>
        <dbReference type="ARBA" id="ARBA00023274"/>
    </source>
</evidence>
<dbReference type="GO" id="GO:0005786">
    <property type="term" value="C:signal recognition particle, endoplasmic reticulum targeting"/>
    <property type="evidence" value="ECO:0007669"/>
    <property type="project" value="UniProtKB-UniRule"/>
</dbReference>
<evidence type="ECO:0000313" key="12">
    <source>
        <dbReference type="Proteomes" id="UP000288216"/>
    </source>
</evidence>
<dbReference type="EMBL" id="BFAA01014248">
    <property type="protein sequence ID" value="GCB77713.1"/>
    <property type="molecule type" value="Genomic_DNA"/>
</dbReference>
<organism evidence="11 12">
    <name type="scientific">Scyliorhinus torazame</name>
    <name type="common">Cloudy catshark</name>
    <name type="synonym">Catulus torazame</name>
    <dbReference type="NCBI Taxonomy" id="75743"/>
    <lineage>
        <taxon>Eukaryota</taxon>
        <taxon>Metazoa</taxon>
        <taxon>Chordata</taxon>
        <taxon>Craniata</taxon>
        <taxon>Vertebrata</taxon>
        <taxon>Chondrichthyes</taxon>
        <taxon>Elasmobranchii</taxon>
        <taxon>Galeomorphii</taxon>
        <taxon>Galeoidea</taxon>
        <taxon>Carcharhiniformes</taxon>
        <taxon>Scyliorhinidae</taxon>
        <taxon>Scyliorhinus</taxon>
    </lineage>
</organism>
<name>A0A401PXE3_SCYTO</name>
<dbReference type="Gene3D" id="3.30.720.10">
    <property type="entry name" value="Signal recognition particle alu RNA binding heterodimer, srp9/1"/>
    <property type="match status" value="1"/>
</dbReference>
<accession>A0A401PXE3</accession>
<dbReference type="AlphaFoldDB" id="A0A401PXE3"/>
<dbReference type="InterPro" id="IPR003210">
    <property type="entry name" value="Signal_recog_particle_SRP14"/>
</dbReference>
<evidence type="ECO:0000256" key="5">
    <source>
        <dbReference type="ARBA" id="ARBA00022884"/>
    </source>
</evidence>